<evidence type="ECO:0000256" key="3">
    <source>
        <dbReference type="ARBA" id="ARBA00023163"/>
    </source>
</evidence>
<keyword evidence="2" id="KW-0238">DNA-binding</keyword>
<dbReference type="PANTHER" id="PTHR30146">
    <property type="entry name" value="LACI-RELATED TRANSCRIPTIONAL REPRESSOR"/>
    <property type="match status" value="1"/>
</dbReference>
<keyword evidence="1" id="KW-0805">Transcription regulation</keyword>
<dbReference type="EMBL" id="AP024329">
    <property type="protein sequence ID" value="BCQ32678.1"/>
    <property type="molecule type" value="Genomic_DNA"/>
</dbReference>
<dbReference type="CDD" id="cd01392">
    <property type="entry name" value="HTH_LacI"/>
    <property type="match status" value="1"/>
</dbReference>
<dbReference type="RefSeq" id="WP_133844773.1">
    <property type="nucleotide sequence ID" value="NZ_AP024329.1"/>
</dbReference>
<dbReference type="Proteomes" id="UP000677515">
    <property type="component" value="Chromosome"/>
</dbReference>
<name>A0ABM7MU47_ERWRD</name>
<proteinExistence type="predicted"/>
<gene>
    <name evidence="5" type="ORF">ERHA53_00210</name>
</gene>
<accession>A0ABM7MU47</accession>
<dbReference type="Gene3D" id="3.40.50.2300">
    <property type="match status" value="2"/>
</dbReference>
<feature type="domain" description="HTH lacI-type" evidence="4">
    <location>
        <begin position="1"/>
        <end position="55"/>
    </location>
</feature>
<reference evidence="5 6" key="1">
    <citation type="submission" date="2021-01" db="EMBL/GenBank/DDBJ databases">
        <title>Complete genome sequence of Erwinia rhapontici MAFF 311153.</title>
        <authorList>
            <person name="Morohoshi T."/>
            <person name="Someya N."/>
        </authorList>
    </citation>
    <scope>NUCLEOTIDE SEQUENCE [LARGE SCALE GENOMIC DNA]</scope>
    <source>
        <strain evidence="5 6">MAFF 311153</strain>
    </source>
</reference>
<evidence type="ECO:0000313" key="6">
    <source>
        <dbReference type="Proteomes" id="UP000677515"/>
    </source>
</evidence>
<keyword evidence="3" id="KW-0804">Transcription</keyword>
<dbReference type="InterPro" id="IPR028082">
    <property type="entry name" value="Peripla_BP_I"/>
</dbReference>
<dbReference type="Pfam" id="PF00532">
    <property type="entry name" value="Peripla_BP_1"/>
    <property type="match status" value="1"/>
</dbReference>
<dbReference type="SUPFAM" id="SSF53822">
    <property type="entry name" value="Periplasmic binding protein-like I"/>
    <property type="match status" value="1"/>
</dbReference>
<dbReference type="Pfam" id="PF00356">
    <property type="entry name" value="LacI"/>
    <property type="match status" value="1"/>
</dbReference>
<dbReference type="InterPro" id="IPR000843">
    <property type="entry name" value="HTH_LacI"/>
</dbReference>
<sequence length="328" mass="36224">MSLKAIASALGLSVTTVSRALNGYDDVAEETRQRIQQEARRRGYRPNAVARRLKTGRTNAVGLLFPVTPLPFNDISFVEMMGAIAQSLAQSDVDLLIIADDTHDDHRGMQRMLRTHCVDALIVAHTARHDSRLIKLQQLGFPFLALGRSELASPYAWFDFDNYAGPALAVAHYADAGLQRFALLGSHHDQTFVDQRRQGFLDALALRGLAQDACWRIEPTRREGYRLTRQLLAQPQRPQVIITDCNMLGDGAAIALREAGFLTGPQRVELVVYDGLPADSVIADPVTSIVQATRPDVGQQVAEMALRLIEGEDVNTLQVLWQPALKLP</sequence>
<dbReference type="Gene3D" id="1.10.260.40">
    <property type="entry name" value="lambda repressor-like DNA-binding domains"/>
    <property type="match status" value="1"/>
</dbReference>
<dbReference type="PANTHER" id="PTHR30146:SF120">
    <property type="entry name" value="ALANINE RACEMASE"/>
    <property type="match status" value="1"/>
</dbReference>
<evidence type="ECO:0000256" key="1">
    <source>
        <dbReference type="ARBA" id="ARBA00023015"/>
    </source>
</evidence>
<organism evidence="5 6">
    <name type="scientific">Erwinia rhapontici</name>
    <name type="common">Pectobacterium rhapontici</name>
    <dbReference type="NCBI Taxonomy" id="55212"/>
    <lineage>
        <taxon>Bacteria</taxon>
        <taxon>Pseudomonadati</taxon>
        <taxon>Pseudomonadota</taxon>
        <taxon>Gammaproteobacteria</taxon>
        <taxon>Enterobacterales</taxon>
        <taxon>Erwiniaceae</taxon>
        <taxon>Erwinia</taxon>
    </lineage>
</organism>
<dbReference type="PROSITE" id="PS50932">
    <property type="entry name" value="HTH_LACI_2"/>
    <property type="match status" value="1"/>
</dbReference>
<keyword evidence="6" id="KW-1185">Reference proteome</keyword>
<dbReference type="SUPFAM" id="SSF47413">
    <property type="entry name" value="lambda repressor-like DNA-binding domains"/>
    <property type="match status" value="1"/>
</dbReference>
<dbReference type="InterPro" id="IPR010982">
    <property type="entry name" value="Lambda_DNA-bd_dom_sf"/>
</dbReference>
<evidence type="ECO:0000313" key="5">
    <source>
        <dbReference type="EMBL" id="BCQ32678.1"/>
    </source>
</evidence>
<dbReference type="InterPro" id="IPR001761">
    <property type="entry name" value="Peripla_BP/Lac1_sug-bd_dom"/>
</dbReference>
<evidence type="ECO:0000256" key="2">
    <source>
        <dbReference type="ARBA" id="ARBA00023125"/>
    </source>
</evidence>
<evidence type="ECO:0000259" key="4">
    <source>
        <dbReference type="PROSITE" id="PS50932"/>
    </source>
</evidence>
<dbReference type="SMART" id="SM00354">
    <property type="entry name" value="HTH_LACI"/>
    <property type="match status" value="1"/>
</dbReference>
<protein>
    <submittedName>
        <fullName evidence="5">LacI family transcriptional regulator</fullName>
    </submittedName>
</protein>